<dbReference type="Pfam" id="PF00924">
    <property type="entry name" value="MS_channel_2nd"/>
    <property type="match status" value="1"/>
</dbReference>
<feature type="region of interest" description="Disordered" evidence="5">
    <location>
        <begin position="360"/>
        <end position="396"/>
    </location>
</feature>
<dbReference type="Gene3D" id="1.10.287.1260">
    <property type="match status" value="1"/>
</dbReference>
<dbReference type="PANTHER" id="PTHR30566:SF25">
    <property type="entry name" value="INNER MEMBRANE PROTEIN"/>
    <property type="match status" value="1"/>
</dbReference>
<evidence type="ECO:0000313" key="8">
    <source>
        <dbReference type="EMBL" id="NDV02183.1"/>
    </source>
</evidence>
<dbReference type="Proteomes" id="UP000474757">
    <property type="component" value="Unassembled WGS sequence"/>
</dbReference>
<accession>A0A6B2JKZ1</accession>
<evidence type="ECO:0000256" key="5">
    <source>
        <dbReference type="SAM" id="MobiDB-lite"/>
    </source>
</evidence>
<dbReference type="SUPFAM" id="SSF50182">
    <property type="entry name" value="Sm-like ribonucleoproteins"/>
    <property type="match status" value="1"/>
</dbReference>
<evidence type="ECO:0000259" key="7">
    <source>
        <dbReference type="Pfam" id="PF00924"/>
    </source>
</evidence>
<proteinExistence type="predicted"/>
<feature type="domain" description="Mechanosensitive ion channel MscS" evidence="7">
    <location>
        <begin position="190"/>
        <end position="256"/>
    </location>
</feature>
<organism evidence="8 9">
    <name type="scientific">Pseudoroseicyclus tamaricis</name>
    <dbReference type="NCBI Taxonomy" id="2705421"/>
    <lineage>
        <taxon>Bacteria</taxon>
        <taxon>Pseudomonadati</taxon>
        <taxon>Pseudomonadota</taxon>
        <taxon>Alphaproteobacteria</taxon>
        <taxon>Rhodobacterales</taxon>
        <taxon>Paracoccaceae</taxon>
        <taxon>Pseudoroseicyclus</taxon>
    </lineage>
</organism>
<gene>
    <name evidence="8" type="ORF">GZA08_14530</name>
</gene>
<keyword evidence="2 6" id="KW-0812">Transmembrane</keyword>
<comment type="caution">
    <text evidence="8">The sequence shown here is derived from an EMBL/GenBank/DDBJ whole genome shotgun (WGS) entry which is preliminary data.</text>
</comment>
<keyword evidence="3 6" id="KW-1133">Transmembrane helix</keyword>
<evidence type="ECO:0000256" key="3">
    <source>
        <dbReference type="ARBA" id="ARBA00022989"/>
    </source>
</evidence>
<comment type="subcellular location">
    <subcellularLocation>
        <location evidence="1">Membrane</location>
    </subcellularLocation>
</comment>
<dbReference type="EMBL" id="JAAGAB010000003">
    <property type="protein sequence ID" value="NDV02183.1"/>
    <property type="molecule type" value="Genomic_DNA"/>
</dbReference>
<dbReference type="Gene3D" id="2.30.30.60">
    <property type="match status" value="1"/>
</dbReference>
<dbReference type="InterPro" id="IPR006685">
    <property type="entry name" value="MscS_channel_2nd"/>
</dbReference>
<name>A0A6B2JKZ1_9RHOB</name>
<protein>
    <submittedName>
        <fullName evidence="8">Mechanosensitive ion channel family protein</fullName>
    </submittedName>
</protein>
<dbReference type="GO" id="GO:0016020">
    <property type="term" value="C:membrane"/>
    <property type="evidence" value="ECO:0007669"/>
    <property type="project" value="UniProtKB-SubCell"/>
</dbReference>
<dbReference type="RefSeq" id="WP_163894881.1">
    <property type="nucleotide sequence ID" value="NZ_JAAFYS010000003.1"/>
</dbReference>
<reference evidence="8 9" key="1">
    <citation type="submission" date="2020-02" db="EMBL/GenBank/DDBJ databases">
        <title>Pseudoroseicyclus tamarix, sp. nov., isolated from offshore sediment of a Tamarix chinensis forest.</title>
        <authorList>
            <person name="Gai Y."/>
        </authorList>
    </citation>
    <scope>NUCLEOTIDE SEQUENCE [LARGE SCALE GENOMIC DNA]</scope>
    <source>
        <strain evidence="8 9">CLL3-39</strain>
    </source>
</reference>
<evidence type="ECO:0000256" key="6">
    <source>
        <dbReference type="SAM" id="Phobius"/>
    </source>
</evidence>
<evidence type="ECO:0000313" key="9">
    <source>
        <dbReference type="Proteomes" id="UP000474757"/>
    </source>
</evidence>
<evidence type="ECO:0000256" key="2">
    <source>
        <dbReference type="ARBA" id="ARBA00022692"/>
    </source>
</evidence>
<feature type="transmembrane region" description="Helical" evidence="6">
    <location>
        <begin position="168"/>
        <end position="187"/>
    </location>
</feature>
<dbReference type="PANTHER" id="PTHR30566">
    <property type="entry name" value="YNAI-RELATED MECHANOSENSITIVE ION CHANNEL"/>
    <property type="match status" value="1"/>
</dbReference>
<dbReference type="InterPro" id="IPR010920">
    <property type="entry name" value="LSM_dom_sf"/>
</dbReference>
<feature type="transmembrane region" description="Helical" evidence="6">
    <location>
        <begin position="20"/>
        <end position="43"/>
    </location>
</feature>
<dbReference type="InterPro" id="IPR023408">
    <property type="entry name" value="MscS_beta-dom_sf"/>
</dbReference>
<sequence>MGEIEQALGDIEAYVPSSVWPWLIVLLGLLAGWFAHGFVWGALRRALRHRNGLGHRLIEKVRRPARLGFIIAFATIFAQAANLDDTFQYWLAKAAVAVLIMIVGWMVLIAIDVFVERANANLALDAEDNLNARKQATQMRVLQQAGKIVVVLVTLASVLATFETVRQYGVSLFASAGAAGLVLGFAARPVLANLIAGIQIALTQPIRIDDVVIVEGEWGWIEEIASTYVVVRIWDLRRLIVPLSKFIEEPFQNWTRENANIIGTVFWYLDWTAPIGAMREKLKELAEASQYWDGKVVNLQVTETDKDVITVRALLSARNSPTAWDLRCEIREKMVAWLQEAHPSALPKVRGELTMKEKVDAVSSLSPKQGDAEAGGGVPSDAVPASEGGTAKPVEE</sequence>
<evidence type="ECO:0000256" key="1">
    <source>
        <dbReference type="ARBA" id="ARBA00004370"/>
    </source>
</evidence>
<dbReference type="GO" id="GO:0008381">
    <property type="term" value="F:mechanosensitive monoatomic ion channel activity"/>
    <property type="evidence" value="ECO:0007669"/>
    <property type="project" value="UniProtKB-ARBA"/>
</dbReference>
<evidence type="ECO:0000256" key="4">
    <source>
        <dbReference type="ARBA" id="ARBA00023136"/>
    </source>
</evidence>
<keyword evidence="9" id="KW-1185">Reference proteome</keyword>
<feature type="transmembrane region" description="Helical" evidence="6">
    <location>
        <begin position="141"/>
        <end position="162"/>
    </location>
</feature>
<keyword evidence="4 6" id="KW-0472">Membrane</keyword>
<feature type="transmembrane region" description="Helical" evidence="6">
    <location>
        <begin position="94"/>
        <end position="115"/>
    </location>
</feature>
<dbReference type="AlphaFoldDB" id="A0A6B2JKZ1"/>